<evidence type="ECO:0000313" key="2">
    <source>
        <dbReference type="EMBL" id="MEQ2274124.1"/>
    </source>
</evidence>
<gene>
    <name evidence="2" type="ORF">XENORESO_014456</name>
</gene>
<evidence type="ECO:0000313" key="3">
    <source>
        <dbReference type="Proteomes" id="UP001444071"/>
    </source>
</evidence>
<dbReference type="SUPFAM" id="SSF50729">
    <property type="entry name" value="PH domain-like"/>
    <property type="match status" value="1"/>
</dbReference>
<name>A0ABV0WYK6_9TELE</name>
<keyword evidence="3" id="KW-1185">Reference proteome</keyword>
<proteinExistence type="predicted"/>
<feature type="domain" description="PID" evidence="1">
    <location>
        <begin position="24"/>
        <end position="56"/>
    </location>
</feature>
<dbReference type="Proteomes" id="UP001444071">
    <property type="component" value="Unassembled WGS sequence"/>
</dbReference>
<comment type="caution">
    <text evidence="2">The sequence shown here is derived from an EMBL/GenBank/DDBJ whole genome shotgun (WGS) entry which is preliminary data.</text>
</comment>
<dbReference type="Gene3D" id="2.30.29.30">
    <property type="entry name" value="Pleckstrin-homology domain (PH domain)/Phosphotyrosine-binding domain (PTB)"/>
    <property type="match status" value="1"/>
</dbReference>
<dbReference type="Pfam" id="PF00640">
    <property type="entry name" value="PID"/>
    <property type="match status" value="1"/>
</dbReference>
<dbReference type="InterPro" id="IPR011993">
    <property type="entry name" value="PH-like_dom_sf"/>
</dbReference>
<evidence type="ECO:0000259" key="1">
    <source>
        <dbReference type="PROSITE" id="PS01179"/>
    </source>
</evidence>
<dbReference type="InterPro" id="IPR006020">
    <property type="entry name" value="PTB/PI_dom"/>
</dbReference>
<organism evidence="2 3">
    <name type="scientific">Xenotaenia resolanae</name>
    <dbReference type="NCBI Taxonomy" id="208358"/>
    <lineage>
        <taxon>Eukaryota</taxon>
        <taxon>Metazoa</taxon>
        <taxon>Chordata</taxon>
        <taxon>Craniata</taxon>
        <taxon>Vertebrata</taxon>
        <taxon>Euteleostomi</taxon>
        <taxon>Actinopterygii</taxon>
        <taxon>Neopterygii</taxon>
        <taxon>Teleostei</taxon>
        <taxon>Neoteleostei</taxon>
        <taxon>Acanthomorphata</taxon>
        <taxon>Ovalentaria</taxon>
        <taxon>Atherinomorphae</taxon>
        <taxon>Cyprinodontiformes</taxon>
        <taxon>Goodeidae</taxon>
        <taxon>Xenotaenia</taxon>
    </lineage>
</organism>
<accession>A0ABV0WYK6</accession>
<feature type="non-terminal residue" evidence="2">
    <location>
        <position position="1"/>
    </location>
</feature>
<protein>
    <recommendedName>
        <fullName evidence="1">PID domain-containing protein</fullName>
    </recommendedName>
</protein>
<sequence>SPCKGVSAVLGQINMQFSGNRAILTVYADSLTLITASTSQRIVNHPMQAISFASGGDPVCSCF</sequence>
<reference evidence="2 3" key="1">
    <citation type="submission" date="2021-06" db="EMBL/GenBank/DDBJ databases">
        <authorList>
            <person name="Palmer J.M."/>
        </authorList>
    </citation>
    <scope>NUCLEOTIDE SEQUENCE [LARGE SCALE GENOMIC DNA]</scope>
    <source>
        <strain evidence="2 3">XR_2019</strain>
        <tissue evidence="2">Muscle</tissue>
    </source>
</reference>
<dbReference type="PROSITE" id="PS01179">
    <property type="entry name" value="PID"/>
    <property type="match status" value="1"/>
</dbReference>
<dbReference type="EMBL" id="JAHRIM010074633">
    <property type="protein sequence ID" value="MEQ2274124.1"/>
    <property type="molecule type" value="Genomic_DNA"/>
</dbReference>